<dbReference type="SMART" id="SM00092">
    <property type="entry name" value="RNAse_Pc"/>
    <property type="match status" value="1"/>
</dbReference>
<dbReference type="InterPro" id="IPR001427">
    <property type="entry name" value="RNaseA"/>
</dbReference>
<dbReference type="PANTHER" id="PTHR11437">
    <property type="entry name" value="RIBONUCLEASE"/>
    <property type="match status" value="1"/>
</dbReference>
<evidence type="ECO:0000256" key="3">
    <source>
        <dbReference type="ARBA" id="ARBA00022525"/>
    </source>
</evidence>
<evidence type="ECO:0000256" key="1">
    <source>
        <dbReference type="ARBA" id="ARBA00004613"/>
    </source>
</evidence>
<evidence type="ECO:0000313" key="8">
    <source>
        <dbReference type="Proteomes" id="UP001479290"/>
    </source>
</evidence>
<dbReference type="GO" id="GO:0050830">
    <property type="term" value="P:defense response to Gram-positive bacterium"/>
    <property type="evidence" value="ECO:0007669"/>
    <property type="project" value="TreeGrafter"/>
</dbReference>
<evidence type="ECO:0000256" key="5">
    <source>
        <dbReference type="SAM" id="SignalP"/>
    </source>
</evidence>
<evidence type="ECO:0000313" key="7">
    <source>
        <dbReference type="EMBL" id="KAK9967229.1"/>
    </source>
</evidence>
<dbReference type="InterPro" id="IPR036816">
    <property type="entry name" value="RNaseA-like_dom_sf"/>
</dbReference>
<keyword evidence="8" id="KW-1185">Reference proteome</keyword>
<feature type="signal peptide" evidence="5">
    <location>
        <begin position="1"/>
        <end position="22"/>
    </location>
</feature>
<proteinExistence type="inferred from homology"/>
<dbReference type="SUPFAM" id="SSF54076">
    <property type="entry name" value="RNase A-like"/>
    <property type="match status" value="1"/>
</dbReference>
<keyword evidence="5" id="KW-0732">Signal</keyword>
<accession>A0AAW2A3K5</accession>
<dbReference type="Pfam" id="PF00074">
    <property type="entry name" value="RnaseA"/>
    <property type="match status" value="1"/>
</dbReference>
<dbReference type="PANTHER" id="PTHR11437:SF10">
    <property type="entry name" value="ANGIOGENIN-RELATED"/>
    <property type="match status" value="1"/>
</dbReference>
<keyword evidence="3" id="KW-0964">Secreted</keyword>
<name>A0AAW2A3K5_CULAL</name>
<comment type="subcellular location">
    <subcellularLocation>
        <location evidence="1">Secreted</location>
    </subcellularLocation>
</comment>
<dbReference type="GO" id="GO:0050829">
    <property type="term" value="P:defense response to Gram-negative bacterium"/>
    <property type="evidence" value="ECO:0007669"/>
    <property type="project" value="TreeGrafter"/>
</dbReference>
<comment type="caution">
    <text evidence="7">The sequence shown here is derived from an EMBL/GenBank/DDBJ whole genome shotgun (WGS) entry which is preliminary data.</text>
</comment>
<dbReference type="GO" id="GO:0005576">
    <property type="term" value="C:extracellular region"/>
    <property type="evidence" value="ECO:0007669"/>
    <property type="project" value="UniProtKB-SubCell"/>
</dbReference>
<dbReference type="AlphaFoldDB" id="A0AAW2A3K5"/>
<feature type="domain" description="Ribonuclease A-domain" evidence="6">
    <location>
        <begin position="27"/>
        <end position="143"/>
    </location>
</feature>
<dbReference type="Proteomes" id="UP001479290">
    <property type="component" value="Unassembled WGS sequence"/>
</dbReference>
<evidence type="ECO:0000256" key="4">
    <source>
        <dbReference type="ARBA" id="ARBA00023157"/>
    </source>
</evidence>
<dbReference type="GO" id="GO:0001525">
    <property type="term" value="P:angiogenesis"/>
    <property type="evidence" value="ECO:0007669"/>
    <property type="project" value="TreeGrafter"/>
</dbReference>
<gene>
    <name evidence="7" type="ORF">ABG768_001637</name>
</gene>
<organism evidence="7 8">
    <name type="scientific">Culter alburnus</name>
    <name type="common">Topmouth culter</name>
    <dbReference type="NCBI Taxonomy" id="194366"/>
    <lineage>
        <taxon>Eukaryota</taxon>
        <taxon>Metazoa</taxon>
        <taxon>Chordata</taxon>
        <taxon>Craniata</taxon>
        <taxon>Vertebrata</taxon>
        <taxon>Euteleostomi</taxon>
        <taxon>Actinopterygii</taxon>
        <taxon>Neopterygii</taxon>
        <taxon>Teleostei</taxon>
        <taxon>Ostariophysi</taxon>
        <taxon>Cypriniformes</taxon>
        <taxon>Xenocyprididae</taxon>
        <taxon>Xenocypridinae</taxon>
        <taxon>Culter</taxon>
    </lineage>
</organism>
<dbReference type="InterPro" id="IPR023412">
    <property type="entry name" value="RNaseA_domain"/>
</dbReference>
<keyword evidence="4" id="KW-1015">Disulfide bond</keyword>
<protein>
    <recommendedName>
        <fullName evidence="6">Ribonuclease A-domain domain-containing protein</fullName>
    </recommendedName>
</protein>
<dbReference type="CDD" id="cd06265">
    <property type="entry name" value="RNase_A_canonical"/>
    <property type="match status" value="1"/>
</dbReference>
<evidence type="ECO:0000259" key="6">
    <source>
        <dbReference type="SMART" id="SM00092"/>
    </source>
</evidence>
<dbReference type="EMBL" id="JAWDJR010000010">
    <property type="protein sequence ID" value="KAK9967229.1"/>
    <property type="molecule type" value="Genomic_DNA"/>
</dbReference>
<sequence>MEIHQSAVILLLIWSVSSFTHGQPADIWKRYEKFRNQHVIPDMTEDMCTRVIKSRRINVNGHPCKRVNSFIAANEHQINEVCGRGGTPQGGDLFESNQRFFVVKCTSSGGTYYPNCQYSGRSYTSKIVLLCDRGWPVHYEPMNG</sequence>
<feature type="chain" id="PRO_5043508973" description="Ribonuclease A-domain domain-containing protein" evidence="5">
    <location>
        <begin position="23"/>
        <end position="144"/>
    </location>
</feature>
<dbReference type="Gene3D" id="3.10.130.10">
    <property type="entry name" value="Ribonuclease A-like domain"/>
    <property type="match status" value="1"/>
</dbReference>
<reference evidence="7 8" key="1">
    <citation type="submission" date="2024-05" db="EMBL/GenBank/DDBJ databases">
        <title>A high-quality chromosomal-level genome assembly of Topmouth culter (Culter alburnus).</title>
        <authorList>
            <person name="Zhao H."/>
        </authorList>
    </citation>
    <scope>NUCLEOTIDE SEQUENCE [LARGE SCALE GENOMIC DNA]</scope>
    <source>
        <strain evidence="7">CATC2023</strain>
        <tissue evidence="7">Muscle</tissue>
    </source>
</reference>
<dbReference type="GO" id="GO:0004540">
    <property type="term" value="F:RNA nuclease activity"/>
    <property type="evidence" value="ECO:0007669"/>
    <property type="project" value="TreeGrafter"/>
</dbReference>
<comment type="similarity">
    <text evidence="2">Belongs to the pancreatic ribonuclease family.</text>
</comment>
<dbReference type="GO" id="GO:0003676">
    <property type="term" value="F:nucleic acid binding"/>
    <property type="evidence" value="ECO:0007669"/>
    <property type="project" value="InterPro"/>
</dbReference>
<evidence type="ECO:0000256" key="2">
    <source>
        <dbReference type="ARBA" id="ARBA00005600"/>
    </source>
</evidence>